<evidence type="ECO:0000313" key="3">
    <source>
        <dbReference type="Proteomes" id="UP000316095"/>
    </source>
</evidence>
<keyword evidence="3" id="KW-1185">Reference proteome</keyword>
<feature type="compositionally biased region" description="Low complexity" evidence="1">
    <location>
        <begin position="1"/>
        <end position="15"/>
    </location>
</feature>
<organism evidence="2 3">
    <name type="scientific">Rubinisphaera italica</name>
    <dbReference type="NCBI Taxonomy" id="2527969"/>
    <lineage>
        <taxon>Bacteria</taxon>
        <taxon>Pseudomonadati</taxon>
        <taxon>Planctomycetota</taxon>
        <taxon>Planctomycetia</taxon>
        <taxon>Planctomycetales</taxon>
        <taxon>Planctomycetaceae</taxon>
        <taxon>Rubinisphaera</taxon>
    </lineage>
</organism>
<accession>A0A5C5XH09</accession>
<dbReference type="EMBL" id="SJPG01000001">
    <property type="protein sequence ID" value="TWT61701.1"/>
    <property type="molecule type" value="Genomic_DNA"/>
</dbReference>
<dbReference type="Proteomes" id="UP000316095">
    <property type="component" value="Unassembled WGS sequence"/>
</dbReference>
<name>A0A5C5XH09_9PLAN</name>
<reference evidence="2 3" key="1">
    <citation type="submission" date="2019-02" db="EMBL/GenBank/DDBJ databases">
        <title>Deep-cultivation of Planctomycetes and their phenomic and genomic characterization uncovers novel biology.</title>
        <authorList>
            <person name="Wiegand S."/>
            <person name="Jogler M."/>
            <person name="Boedeker C."/>
            <person name="Pinto D."/>
            <person name="Vollmers J."/>
            <person name="Rivas-Marin E."/>
            <person name="Kohn T."/>
            <person name="Peeters S.H."/>
            <person name="Heuer A."/>
            <person name="Rast P."/>
            <person name="Oberbeckmann S."/>
            <person name="Bunk B."/>
            <person name="Jeske O."/>
            <person name="Meyerdierks A."/>
            <person name="Storesund J.E."/>
            <person name="Kallscheuer N."/>
            <person name="Luecker S."/>
            <person name="Lage O.M."/>
            <person name="Pohl T."/>
            <person name="Merkel B.J."/>
            <person name="Hornburger P."/>
            <person name="Mueller R.-W."/>
            <person name="Bruemmer F."/>
            <person name="Labrenz M."/>
            <person name="Spormann A.M."/>
            <person name="Op Den Camp H."/>
            <person name="Overmann J."/>
            <person name="Amann R."/>
            <person name="Jetten M.S.M."/>
            <person name="Mascher T."/>
            <person name="Medema M.H."/>
            <person name="Devos D.P."/>
            <person name="Kaster A.-K."/>
            <person name="Ovreas L."/>
            <person name="Rohde M."/>
            <person name="Galperin M.Y."/>
            <person name="Jogler C."/>
        </authorList>
    </citation>
    <scope>NUCLEOTIDE SEQUENCE [LARGE SCALE GENOMIC DNA]</scope>
    <source>
        <strain evidence="2 3">Pan54</strain>
    </source>
</reference>
<evidence type="ECO:0000256" key="1">
    <source>
        <dbReference type="SAM" id="MobiDB-lite"/>
    </source>
</evidence>
<dbReference type="RefSeq" id="WP_146503655.1">
    <property type="nucleotide sequence ID" value="NZ_SJPG01000001.1"/>
</dbReference>
<gene>
    <name evidence="2" type="ORF">Pan54_24380</name>
</gene>
<feature type="region of interest" description="Disordered" evidence="1">
    <location>
        <begin position="1"/>
        <end position="23"/>
    </location>
</feature>
<dbReference type="OrthoDB" id="273891at2"/>
<comment type="caution">
    <text evidence="2">The sequence shown here is derived from an EMBL/GenBank/DDBJ whole genome shotgun (WGS) entry which is preliminary data.</text>
</comment>
<dbReference type="AlphaFoldDB" id="A0A5C5XH09"/>
<evidence type="ECO:0000313" key="2">
    <source>
        <dbReference type="EMBL" id="TWT61701.1"/>
    </source>
</evidence>
<sequence>MSRASKNNATKATAKPRLGVAERLEKETATRAYRKVMAGESVTAEERSALKRYEKQQEEERRWQYYESIPQKHWREMSGRQTKVLHEQAEKYGIPFGEKTINLSRVVRSLHDFLAANARRLSEDDDLLDAAISSPALERYREERAILAKLDRLEREGQLIPRDEIRLGLGQIAAILRTAGEMLQRQFGNDAVEILNDGLEEAERCISKICDRDAPSCDEDQSS</sequence>
<protein>
    <submittedName>
        <fullName evidence="2">Uncharacterized protein</fullName>
    </submittedName>
</protein>
<proteinExistence type="predicted"/>